<dbReference type="PANTHER" id="PTHR43883">
    <property type="entry name" value="SLR0207 PROTEIN"/>
    <property type="match status" value="1"/>
</dbReference>
<keyword evidence="2" id="KW-1185">Reference proteome</keyword>
<protein>
    <submittedName>
        <fullName evidence="1">ATP-binding protein</fullName>
    </submittedName>
</protein>
<dbReference type="KEGG" id="htx:EKK97_23340"/>
<gene>
    <name evidence="1" type="ORF">EKK97_23340</name>
</gene>
<dbReference type="InterPro" id="IPR052732">
    <property type="entry name" value="Cell-binding_unc_protein"/>
</dbReference>
<keyword evidence="1" id="KW-0067">ATP-binding</keyword>
<dbReference type="GO" id="GO:0005524">
    <property type="term" value="F:ATP binding"/>
    <property type="evidence" value="ECO:0007669"/>
    <property type="project" value="UniProtKB-KW"/>
</dbReference>
<dbReference type="InterPro" id="IPR027417">
    <property type="entry name" value="P-loop_NTPase"/>
</dbReference>
<dbReference type="SUPFAM" id="SSF52540">
    <property type="entry name" value="P-loop containing nucleoside triphosphate hydrolases"/>
    <property type="match status" value="1"/>
</dbReference>
<name>A0A6I6SV80_9GAMM</name>
<dbReference type="Pfam" id="PF13671">
    <property type="entry name" value="AAA_33"/>
    <property type="match status" value="1"/>
</dbReference>
<dbReference type="EMBL" id="CP035042">
    <property type="protein sequence ID" value="QHC51955.1"/>
    <property type="molecule type" value="Genomic_DNA"/>
</dbReference>
<evidence type="ECO:0000313" key="2">
    <source>
        <dbReference type="Proteomes" id="UP000464013"/>
    </source>
</evidence>
<organism evidence="1 2">
    <name type="scientific">Billgrantia tianxiuensis</name>
    <dbReference type="NCBI Taxonomy" id="2497861"/>
    <lineage>
        <taxon>Bacteria</taxon>
        <taxon>Pseudomonadati</taxon>
        <taxon>Pseudomonadota</taxon>
        <taxon>Gammaproteobacteria</taxon>
        <taxon>Oceanospirillales</taxon>
        <taxon>Halomonadaceae</taxon>
        <taxon>Billgrantia</taxon>
    </lineage>
</organism>
<dbReference type="Proteomes" id="UP000464013">
    <property type="component" value="Chromosome"/>
</dbReference>
<accession>A0A6I6SV80</accession>
<reference evidence="1 2" key="1">
    <citation type="submission" date="2019-01" db="EMBL/GenBank/DDBJ databases">
        <title>Complete genome of a denitifying bacterium Halomons sp. BC-M4-5.</title>
        <authorList>
            <person name="Wang L."/>
            <person name="Shao Z."/>
        </authorList>
    </citation>
    <scope>NUCLEOTIDE SEQUENCE [LARGE SCALE GENOMIC DNA]</scope>
    <source>
        <strain evidence="1 2">BC-M4-5</strain>
    </source>
</reference>
<dbReference type="Gene3D" id="3.40.50.300">
    <property type="entry name" value="P-loop containing nucleotide triphosphate hydrolases"/>
    <property type="match status" value="1"/>
</dbReference>
<sequence>MRRASCPVPIRQKTFNGRWTLPRRPLPRYASLDQAQPLTGVNMDATSAPCPTSSSSAIGVDELIDSLVASHRTFVDDLPYVASPACLAATRALVEDEVSALEARLTGEEDRRCLLRLKDWLAQEMLRLEPWFEERGEPRPSWVAGRQAMPLCDRQRLVMANALDLEATDPLAKRCLDPGFDLVSLLVGLYVRDETRLAHYAFDRYLRLSGDYALTRLISVFAVCRSLAGARRALQHWEPEREPAFRVAEIMTECRRYLDLAERVSNFRFPPLIIGVGVSGSGKSRFMAEIVERLGAVRLCSDAERRRLFGLSPQAAVQDPAVDIFSAETTERTYHRLASLAGLLLNAGIPTCIDATCLTYAQRQLLRQQGEARGLPVLIVSFEADEETLRARIAKRAKRQGSDPAMSLDVLERQQALFEEFRDEERPHLLRIDTTAEHVGDTLALLVEKRVSLSYS</sequence>
<keyword evidence="1" id="KW-0547">Nucleotide-binding</keyword>
<evidence type="ECO:0000313" key="1">
    <source>
        <dbReference type="EMBL" id="QHC51955.1"/>
    </source>
</evidence>
<dbReference type="PANTHER" id="PTHR43883:SF1">
    <property type="entry name" value="GLUCONOKINASE"/>
    <property type="match status" value="1"/>
</dbReference>
<proteinExistence type="predicted"/>
<dbReference type="AlphaFoldDB" id="A0A6I6SV80"/>